<sequence length="249" mass="28181">MIQPNDIQARHDEKIIIERKAVCKVNDWITKIKNKKFIASFSGGKDSTLALYKAIQAGEPVGLIGMLDETDHFSYSHRLSPEFLEAQARAIGCPIFTRAASWTTYEEKFIQLLEEAKEKGAEVLVTGDVDVPDHGSWHENVANKVGLDLCMPLWHRERREIVEEFVDSGFVAMVTTVNLSMGMRMDDLGRILTRDYIEELVERSIDPCGEAGEFHTTVLDGPIFSAPIQVEKLDIIRKDEYAFLPLKLK</sequence>
<protein>
    <submittedName>
        <fullName evidence="2">Diphthine--ammonia ligase</fullName>
        <ecNumber evidence="2">6.3.1.14</ecNumber>
    </submittedName>
</protein>
<dbReference type="PANTHER" id="PTHR12196">
    <property type="entry name" value="DOMAIN OF UNKNOWN FUNCTION 71 DUF71 -CONTAINING PROTEIN"/>
    <property type="match status" value="1"/>
</dbReference>
<dbReference type="InterPro" id="IPR030662">
    <property type="entry name" value="DPH6/MJ0570"/>
</dbReference>
<feature type="domain" description="Diphthamide synthase" evidence="1">
    <location>
        <begin position="36"/>
        <end position="247"/>
    </location>
</feature>
<dbReference type="Pfam" id="PF01902">
    <property type="entry name" value="Diphthami_syn_2"/>
    <property type="match status" value="1"/>
</dbReference>
<dbReference type="Gene3D" id="3.40.50.620">
    <property type="entry name" value="HUPs"/>
    <property type="match status" value="1"/>
</dbReference>
<name>A0A540V199_9BACL</name>
<dbReference type="PANTHER" id="PTHR12196:SF2">
    <property type="entry name" value="DIPHTHINE--AMMONIA LIGASE"/>
    <property type="match status" value="1"/>
</dbReference>
<dbReference type="NCBIfam" id="TIGR00290">
    <property type="entry name" value="MJ0570_dom"/>
    <property type="match status" value="1"/>
</dbReference>
<evidence type="ECO:0000259" key="1">
    <source>
        <dbReference type="Pfam" id="PF01902"/>
    </source>
</evidence>
<comment type="caution">
    <text evidence="2">The sequence shown here is derived from an EMBL/GenBank/DDBJ whole genome shotgun (WGS) entry which is preliminary data.</text>
</comment>
<organism evidence="2 3">
    <name type="scientific">Ureibacillus terrenus</name>
    <dbReference type="NCBI Taxonomy" id="118246"/>
    <lineage>
        <taxon>Bacteria</taxon>
        <taxon>Bacillati</taxon>
        <taxon>Bacillota</taxon>
        <taxon>Bacilli</taxon>
        <taxon>Bacillales</taxon>
        <taxon>Caryophanaceae</taxon>
        <taxon>Ureibacillus</taxon>
    </lineage>
</organism>
<gene>
    <name evidence="2" type="ORF">FKZ59_09720</name>
</gene>
<keyword evidence="2" id="KW-0436">Ligase</keyword>
<proteinExistence type="predicted"/>
<dbReference type="InterPro" id="IPR002761">
    <property type="entry name" value="Diphthami_syn_dom"/>
</dbReference>
<dbReference type="AlphaFoldDB" id="A0A540V199"/>
<dbReference type="SUPFAM" id="SSF52402">
    <property type="entry name" value="Adenine nucleotide alpha hydrolases-like"/>
    <property type="match status" value="1"/>
</dbReference>
<dbReference type="EMBL" id="VIGD01000011">
    <property type="protein sequence ID" value="TQE90540.1"/>
    <property type="molecule type" value="Genomic_DNA"/>
</dbReference>
<accession>A0A540V199</accession>
<evidence type="ECO:0000313" key="2">
    <source>
        <dbReference type="EMBL" id="TQE90540.1"/>
    </source>
</evidence>
<dbReference type="RefSeq" id="WP_141602565.1">
    <property type="nucleotide sequence ID" value="NZ_JARMSB010000044.1"/>
</dbReference>
<keyword evidence="3" id="KW-1185">Reference proteome</keyword>
<dbReference type="OrthoDB" id="3572539at2"/>
<reference evidence="2 3" key="1">
    <citation type="submission" date="2019-06" db="EMBL/GenBank/DDBJ databases">
        <title>Genome sequence of Ureibacillus terrenus.</title>
        <authorList>
            <person name="Maclea K.S."/>
            <person name="Simoes M."/>
        </authorList>
    </citation>
    <scope>NUCLEOTIDE SEQUENCE [LARGE SCALE GENOMIC DNA]</scope>
    <source>
        <strain evidence="2 3">ATCC BAA-384</strain>
    </source>
</reference>
<dbReference type="Gene3D" id="3.90.1490.10">
    <property type="entry name" value="putative n-type atp pyrophosphatase, domain 2"/>
    <property type="match status" value="1"/>
</dbReference>
<dbReference type="Proteomes" id="UP000315753">
    <property type="component" value="Unassembled WGS sequence"/>
</dbReference>
<dbReference type="GO" id="GO:0017183">
    <property type="term" value="P:protein histidyl modification to diphthamide"/>
    <property type="evidence" value="ECO:0007669"/>
    <property type="project" value="TreeGrafter"/>
</dbReference>
<dbReference type="InterPro" id="IPR014729">
    <property type="entry name" value="Rossmann-like_a/b/a_fold"/>
</dbReference>
<evidence type="ECO:0000313" key="3">
    <source>
        <dbReference type="Proteomes" id="UP000315753"/>
    </source>
</evidence>
<dbReference type="EC" id="6.3.1.14" evidence="2"/>
<dbReference type="CDD" id="cd01994">
    <property type="entry name" value="AANH_PF0828-like"/>
    <property type="match status" value="1"/>
</dbReference>
<dbReference type="GO" id="GO:0017178">
    <property type="term" value="F:diphthine-ammonia ligase activity"/>
    <property type="evidence" value="ECO:0007669"/>
    <property type="project" value="UniProtKB-EC"/>
</dbReference>